<evidence type="ECO:0000313" key="2">
    <source>
        <dbReference type="Proteomes" id="UP001164705"/>
    </source>
</evidence>
<dbReference type="Proteomes" id="UP001164705">
    <property type="component" value="Chromosome"/>
</dbReference>
<protein>
    <submittedName>
        <fullName evidence="1">Uncharacterized protein</fullName>
    </submittedName>
</protein>
<dbReference type="EMBL" id="CP113088">
    <property type="protein sequence ID" value="WAC01669.1"/>
    <property type="molecule type" value="Genomic_DNA"/>
</dbReference>
<sequence length="123" mass="13986">MLNLKIKKTMVKIVDFKTYQAEDGKDFCTLIVQGGLEAVKSQEKNRTYLTARTARVSCTFNEAVCKSLIGSDFPGTIQKVEVDPYEYTIKGSGEIITLSHRYEFLGEEESIVKENVFKEEEVF</sequence>
<dbReference type="AlphaFoldDB" id="A0A9E8SDW8"/>
<organism evidence="1 2">
    <name type="scientific">Lacinutrix neustonica</name>
    <dbReference type="NCBI Taxonomy" id="2980107"/>
    <lineage>
        <taxon>Bacteria</taxon>
        <taxon>Pseudomonadati</taxon>
        <taxon>Bacteroidota</taxon>
        <taxon>Flavobacteriia</taxon>
        <taxon>Flavobacteriales</taxon>
        <taxon>Flavobacteriaceae</taxon>
        <taxon>Lacinutrix</taxon>
    </lineage>
</organism>
<evidence type="ECO:0000313" key="1">
    <source>
        <dbReference type="EMBL" id="WAC01669.1"/>
    </source>
</evidence>
<gene>
    <name evidence="1" type="ORF">N7U66_17345</name>
</gene>
<dbReference type="KEGG" id="lnu:N7U66_17345"/>
<keyword evidence="2" id="KW-1185">Reference proteome</keyword>
<accession>A0A9E8SDW8</accession>
<proteinExistence type="predicted"/>
<reference evidence="1" key="1">
    <citation type="submission" date="2022-11" db="EMBL/GenBank/DDBJ databases">
        <title>Lacinutrix neustonica HL-RS19T sp. nov., isolated from the surface microlayer sample of brackish Lake Shihwa.</title>
        <authorList>
            <person name="Choi J.Y."/>
            <person name="Hwang C.Y."/>
        </authorList>
    </citation>
    <scope>NUCLEOTIDE SEQUENCE</scope>
    <source>
        <strain evidence="1">HL-RS19</strain>
    </source>
</reference>
<name>A0A9E8SDW8_9FLAO</name>
<dbReference type="RefSeq" id="WP_267676267.1">
    <property type="nucleotide sequence ID" value="NZ_CP113088.1"/>
</dbReference>